<keyword evidence="1" id="KW-0472">Membrane</keyword>
<dbReference type="EMBL" id="CP002955">
    <property type="protein sequence ID" value="AEL24527.1"/>
    <property type="molecule type" value="Genomic_DNA"/>
</dbReference>
<dbReference type="KEGG" id="cmr:Cycma_0753"/>
<keyword evidence="3" id="KW-1185">Reference proteome</keyword>
<evidence type="ECO:0008006" key="4">
    <source>
        <dbReference type="Google" id="ProtNLM"/>
    </source>
</evidence>
<dbReference type="AlphaFoldDB" id="G0J218"/>
<accession>G0J218</accession>
<feature type="transmembrane region" description="Helical" evidence="1">
    <location>
        <begin position="126"/>
        <end position="143"/>
    </location>
</feature>
<feature type="transmembrane region" description="Helical" evidence="1">
    <location>
        <begin position="21"/>
        <end position="39"/>
    </location>
</feature>
<evidence type="ECO:0000256" key="1">
    <source>
        <dbReference type="SAM" id="Phobius"/>
    </source>
</evidence>
<reference evidence="3" key="1">
    <citation type="submission" date="2011-07" db="EMBL/GenBank/DDBJ databases">
        <title>The complete genome of Cyclobacterium marinum DSM 745.</title>
        <authorList>
            <person name="Lucas S."/>
            <person name="Han J."/>
            <person name="Lapidus A."/>
            <person name="Bruce D."/>
            <person name="Goodwin L."/>
            <person name="Pitluck S."/>
            <person name="Peters L."/>
            <person name="Kyrpides N."/>
            <person name="Mavromatis K."/>
            <person name="Ivanova N."/>
            <person name="Ovchinnikova G."/>
            <person name="Chertkov O."/>
            <person name="Detter J.C."/>
            <person name="Tapia R."/>
            <person name="Han C."/>
            <person name="Land M."/>
            <person name="Hauser L."/>
            <person name="Markowitz V."/>
            <person name="Cheng J.-F."/>
            <person name="Hugenholtz P."/>
            <person name="Woyke T."/>
            <person name="Wu D."/>
            <person name="Tindall B."/>
            <person name="Schuetze A."/>
            <person name="Brambilla E."/>
            <person name="Klenk H.-P."/>
            <person name="Eisen J.A."/>
        </authorList>
    </citation>
    <scope>NUCLEOTIDE SEQUENCE [LARGE SCALE GENOMIC DNA]</scope>
    <source>
        <strain evidence="3">ATCC 25205 / DSM 745 / LMG 13164 / NCIMB 1802</strain>
    </source>
</reference>
<dbReference type="HOGENOM" id="CLU_1658079_0_0_10"/>
<keyword evidence="1" id="KW-0812">Transmembrane</keyword>
<feature type="transmembrane region" description="Helical" evidence="1">
    <location>
        <begin position="100"/>
        <end position="120"/>
    </location>
</feature>
<evidence type="ECO:0000313" key="2">
    <source>
        <dbReference type="EMBL" id="AEL24527.1"/>
    </source>
</evidence>
<evidence type="ECO:0000313" key="3">
    <source>
        <dbReference type="Proteomes" id="UP000001635"/>
    </source>
</evidence>
<sequence>MASDNQIKEMKKDFRLLERNVLLLIAIPLPIFSFAYLYVTSGNLDFNLPALPEMFNYILLGLVSAMLVFQQFAFTKRIKEVRKTGAPVNQKLKGYAKATFLRYWQLFWIGVLCAFGLFFYENQGFTIVYAVTLLFVSLAKPMPARIVSALRLKGEEKDQVMEIQKREALD</sequence>
<proteinExistence type="predicted"/>
<gene>
    <name evidence="2" type="ordered locus">Cycma_0753</name>
</gene>
<feature type="transmembrane region" description="Helical" evidence="1">
    <location>
        <begin position="54"/>
        <end position="74"/>
    </location>
</feature>
<name>G0J218_CYCMS</name>
<keyword evidence="1" id="KW-1133">Transmembrane helix</keyword>
<organism evidence="2 3">
    <name type="scientific">Cyclobacterium marinum (strain ATCC 25205 / DSM 745 / LMG 13164 / NCIMB 1802)</name>
    <name type="common">Flectobacillus marinus</name>
    <dbReference type="NCBI Taxonomy" id="880070"/>
    <lineage>
        <taxon>Bacteria</taxon>
        <taxon>Pseudomonadati</taxon>
        <taxon>Bacteroidota</taxon>
        <taxon>Cytophagia</taxon>
        <taxon>Cytophagales</taxon>
        <taxon>Cyclobacteriaceae</taxon>
        <taxon>Cyclobacterium</taxon>
    </lineage>
</organism>
<dbReference type="eggNOG" id="ENOG5033X8B">
    <property type="taxonomic scope" value="Bacteria"/>
</dbReference>
<dbReference type="STRING" id="880070.Cycma_0753"/>
<protein>
    <recommendedName>
        <fullName evidence="4">Transmembrane protein</fullName>
    </recommendedName>
</protein>
<dbReference type="Proteomes" id="UP000001635">
    <property type="component" value="Chromosome"/>
</dbReference>